<dbReference type="Pfam" id="PF07398">
    <property type="entry name" value="MDMPI_C"/>
    <property type="match status" value="1"/>
</dbReference>
<name>A0A0U3FLR1_9MICC</name>
<organism evidence="4">
    <name type="scientific">Pseudarthrobacter sulfonivorans</name>
    <dbReference type="NCBI Taxonomy" id="121292"/>
    <lineage>
        <taxon>Bacteria</taxon>
        <taxon>Bacillati</taxon>
        <taxon>Actinomycetota</taxon>
        <taxon>Actinomycetes</taxon>
        <taxon>Micrococcales</taxon>
        <taxon>Micrococcaceae</taxon>
        <taxon>Pseudarthrobacter</taxon>
    </lineage>
</organism>
<dbReference type="GO" id="GO:0046872">
    <property type="term" value="F:metal ion binding"/>
    <property type="evidence" value="ECO:0007669"/>
    <property type="project" value="InterPro"/>
</dbReference>
<evidence type="ECO:0000259" key="3">
    <source>
        <dbReference type="Pfam" id="PF11716"/>
    </source>
</evidence>
<dbReference type="InterPro" id="IPR034660">
    <property type="entry name" value="DinB/YfiT-like"/>
</dbReference>
<dbReference type="NCBIfam" id="TIGR03083">
    <property type="entry name" value="maleylpyruvate isomerase family mycothiol-dependent enzyme"/>
    <property type="match status" value="1"/>
</dbReference>
<evidence type="ECO:0000256" key="1">
    <source>
        <dbReference type="SAM" id="MobiDB-lite"/>
    </source>
</evidence>
<dbReference type="GO" id="GO:0016853">
    <property type="term" value="F:isomerase activity"/>
    <property type="evidence" value="ECO:0007669"/>
    <property type="project" value="UniProtKB-KW"/>
</dbReference>
<dbReference type="SUPFAM" id="SSF55718">
    <property type="entry name" value="SCP-like"/>
    <property type="match status" value="1"/>
</dbReference>
<dbReference type="SUPFAM" id="SSF109854">
    <property type="entry name" value="DinB/YfiT-like putative metalloenzymes"/>
    <property type="match status" value="1"/>
</dbReference>
<reference evidence="4 5" key="1">
    <citation type="submission" date="2015-12" db="EMBL/GenBank/DDBJ databases">
        <authorList>
            <person name="Shamseldin A."/>
            <person name="Moawad H."/>
            <person name="Abd El-Rahim W.M."/>
            <person name="Sadowsky M.J."/>
        </authorList>
    </citation>
    <scope>NUCLEOTIDE SEQUENCE [LARGE SCALE GENOMIC DNA]</scope>
    <source>
        <strain evidence="4 5">Ar51</strain>
    </source>
</reference>
<dbReference type="InterPro" id="IPR024344">
    <property type="entry name" value="MDMPI_metal-binding"/>
</dbReference>
<feature type="region of interest" description="Disordered" evidence="1">
    <location>
        <begin position="232"/>
        <end position="262"/>
    </location>
</feature>
<keyword evidence="4" id="KW-0413">Isomerase</keyword>
<dbReference type="Proteomes" id="UP000065151">
    <property type="component" value="Chromosome"/>
</dbReference>
<dbReference type="Gene3D" id="1.20.120.450">
    <property type="entry name" value="dinb family like domain"/>
    <property type="match status" value="1"/>
</dbReference>
<feature type="domain" description="MDMPI C-terminal" evidence="2">
    <location>
        <begin position="164"/>
        <end position="241"/>
    </location>
</feature>
<dbReference type="KEGG" id="psul:AU252_00425"/>
<dbReference type="InterPro" id="IPR010872">
    <property type="entry name" value="MDMPI_C-term_domain"/>
</dbReference>
<dbReference type="InterPro" id="IPR036527">
    <property type="entry name" value="SCP2_sterol-bd_dom_sf"/>
</dbReference>
<dbReference type="Gene3D" id="3.30.1050.20">
    <property type="match status" value="1"/>
</dbReference>
<dbReference type="AlphaFoldDB" id="A0A0U3FLR1"/>
<proteinExistence type="predicted"/>
<accession>A0A0U3FLR1</accession>
<dbReference type="RefSeq" id="WP_058929032.1">
    <property type="nucleotide sequence ID" value="NZ_CP013747.1"/>
</dbReference>
<feature type="compositionally biased region" description="Low complexity" evidence="1">
    <location>
        <begin position="232"/>
        <end position="241"/>
    </location>
</feature>
<sequence length="262" mass="28430">MVARHDQTTDPQLLESLLQARRGTAFFARKLNELSDADLDGPSLLPGWTRRHVTAHIGYNARAIARLIEWAATGVETPMYASPEIRDHEINFGATLPPIALRHLFDHSAVHLNVEWRDLPAEAWLHKVKTAQGRTVPAEETVWMRTREVWTHAVDLDNGATFTDIPVPVLTRLLTDITSAWATRGTDTGLLVRVTDQQPELEFGSDGPEAPLVVSGTLAGVVRWATGRGTDGVTATGTAGAPNSATGAPLGLPEVPPAPKWI</sequence>
<dbReference type="EMBL" id="CP013747">
    <property type="protein sequence ID" value="ALV39815.1"/>
    <property type="molecule type" value="Genomic_DNA"/>
</dbReference>
<keyword evidence="4" id="KW-0670">Pyruvate</keyword>
<dbReference type="InterPro" id="IPR017517">
    <property type="entry name" value="Maleyloyr_isom"/>
</dbReference>
<feature type="domain" description="Mycothiol-dependent maleylpyruvate isomerase metal-binding" evidence="3">
    <location>
        <begin position="21"/>
        <end position="156"/>
    </location>
</feature>
<evidence type="ECO:0000313" key="4">
    <source>
        <dbReference type="EMBL" id="ALV39815.1"/>
    </source>
</evidence>
<evidence type="ECO:0000259" key="2">
    <source>
        <dbReference type="Pfam" id="PF07398"/>
    </source>
</evidence>
<protein>
    <submittedName>
        <fullName evidence="4">Maleylpyruvate isomerase</fullName>
    </submittedName>
</protein>
<evidence type="ECO:0000313" key="5">
    <source>
        <dbReference type="Proteomes" id="UP000065151"/>
    </source>
</evidence>
<gene>
    <name evidence="4" type="ORF">AU252_00425</name>
</gene>
<dbReference type="Pfam" id="PF11716">
    <property type="entry name" value="MDMPI_N"/>
    <property type="match status" value="1"/>
</dbReference>
<dbReference type="STRING" id="121292.AU252_00425"/>